<reference evidence="6 7" key="1">
    <citation type="journal article" date="2015" name="Proc. Natl. Acad. Sci. U.S.A.">
        <title>The resurrection genome of Boea hygrometrica: A blueprint for survival of dehydration.</title>
        <authorList>
            <person name="Xiao L."/>
            <person name="Yang G."/>
            <person name="Zhang L."/>
            <person name="Yang X."/>
            <person name="Zhao S."/>
            <person name="Ji Z."/>
            <person name="Zhou Q."/>
            <person name="Hu M."/>
            <person name="Wang Y."/>
            <person name="Chen M."/>
            <person name="Xu Y."/>
            <person name="Jin H."/>
            <person name="Xiao X."/>
            <person name="Hu G."/>
            <person name="Bao F."/>
            <person name="Hu Y."/>
            <person name="Wan P."/>
            <person name="Li L."/>
            <person name="Deng X."/>
            <person name="Kuang T."/>
            <person name="Xiang C."/>
            <person name="Zhu J.K."/>
            <person name="Oliver M.J."/>
            <person name="He Y."/>
        </authorList>
    </citation>
    <scope>NUCLEOTIDE SEQUENCE [LARGE SCALE GENOMIC DNA]</scope>
    <source>
        <strain evidence="7">cv. XS01</strain>
    </source>
</reference>
<dbReference type="PROSITE" id="PS00375">
    <property type="entry name" value="UDPGT"/>
    <property type="match status" value="1"/>
</dbReference>
<comment type="similarity">
    <text evidence="1 4">Belongs to the UDP-glycosyltransferase family.</text>
</comment>
<keyword evidence="2 4" id="KW-0328">Glycosyltransferase</keyword>
<dbReference type="InterPro" id="IPR022357">
    <property type="entry name" value="MIP_CS"/>
</dbReference>
<keyword evidence="7" id="KW-1185">Reference proteome</keyword>
<organism evidence="6 7">
    <name type="scientific">Dorcoceras hygrometricum</name>
    <dbReference type="NCBI Taxonomy" id="472368"/>
    <lineage>
        <taxon>Eukaryota</taxon>
        <taxon>Viridiplantae</taxon>
        <taxon>Streptophyta</taxon>
        <taxon>Embryophyta</taxon>
        <taxon>Tracheophyta</taxon>
        <taxon>Spermatophyta</taxon>
        <taxon>Magnoliopsida</taxon>
        <taxon>eudicotyledons</taxon>
        <taxon>Gunneridae</taxon>
        <taxon>Pentapetalae</taxon>
        <taxon>asterids</taxon>
        <taxon>lamiids</taxon>
        <taxon>Lamiales</taxon>
        <taxon>Gesneriaceae</taxon>
        <taxon>Didymocarpoideae</taxon>
        <taxon>Trichosporeae</taxon>
        <taxon>Loxocarpinae</taxon>
        <taxon>Dorcoceras</taxon>
    </lineage>
</organism>
<dbReference type="FunFam" id="3.40.50.2000:FF:000078">
    <property type="entry name" value="Glycosyltransferase"/>
    <property type="match status" value="1"/>
</dbReference>
<accession>A0A2Z7ADD1</accession>
<evidence type="ECO:0000313" key="6">
    <source>
        <dbReference type="EMBL" id="KZV19608.1"/>
    </source>
</evidence>
<gene>
    <name evidence="6" type="ORF">F511_10511</name>
</gene>
<dbReference type="Proteomes" id="UP000250235">
    <property type="component" value="Unassembled WGS sequence"/>
</dbReference>
<dbReference type="OrthoDB" id="5835829at2759"/>
<evidence type="ECO:0000256" key="3">
    <source>
        <dbReference type="ARBA" id="ARBA00022679"/>
    </source>
</evidence>
<sequence length="478" mass="53836">MVKSASKLHAIVVPLPYQGHINPAISLAIKLASKGITITFIHTQYVHHTLTQAHRSKTGDEVDFFSGARKSGLDIRYSTISDGFPIDFDRGRNFDAFWVSFLRDFPGRVDEFIGSMMIQRDPCWTFFLITDTFFSWAPTIANKYGLVNVSFWTQTALVFSIGYHLDLLSENGHCPTKDNAEEEITYLPGIEAISTKDLMPYLKESETTKQAHIVSIKAFEEAKKADFILINTVEELELKALSALNQKKPIYVVGPVNFIRDCAPPAITKSLWTEMDCEKWLESKHPGSVLYVSFGSLAQISKQELEEIAYGLLLSEVHFIWVVRADIASEKEFSLPDGFENQVKDKGLIVPWCDQVNVLSNPAVGLFLTHCGWNSILESIWCGVPMICHPYVFDQPPNRKLIVEDWKVGVNLIDGVSVHREEVAEKIKNLMSGTVVGQGLRQEVEKAKMILHNAIETNGSSDRKFDQFIQDLENKICS</sequence>
<keyword evidence="3 4" id="KW-0808">Transferase</keyword>
<name>A0A2Z7ADD1_9LAMI</name>
<evidence type="ECO:0000256" key="5">
    <source>
        <dbReference type="RuleBase" id="RU362057"/>
    </source>
</evidence>
<dbReference type="GO" id="GO:0080044">
    <property type="term" value="F:quercetin 7-O-glucosyltransferase activity"/>
    <property type="evidence" value="ECO:0007669"/>
    <property type="project" value="TreeGrafter"/>
</dbReference>
<protein>
    <recommendedName>
        <fullName evidence="5">Glycosyltransferase</fullName>
        <ecNumber evidence="5">2.4.1.-</ecNumber>
    </recommendedName>
</protein>
<dbReference type="InterPro" id="IPR002213">
    <property type="entry name" value="UDP_glucos_trans"/>
</dbReference>
<dbReference type="Gene3D" id="3.40.50.2000">
    <property type="entry name" value="Glycogen Phosphorylase B"/>
    <property type="match status" value="2"/>
</dbReference>
<dbReference type="PROSITE" id="PS00221">
    <property type="entry name" value="MIP"/>
    <property type="match status" value="1"/>
</dbReference>
<proteinExistence type="inferred from homology"/>
<evidence type="ECO:0000256" key="2">
    <source>
        <dbReference type="ARBA" id="ARBA00022676"/>
    </source>
</evidence>
<dbReference type="SUPFAM" id="SSF53756">
    <property type="entry name" value="UDP-Glycosyltransferase/glycogen phosphorylase"/>
    <property type="match status" value="1"/>
</dbReference>
<dbReference type="AlphaFoldDB" id="A0A2Z7ADD1"/>
<evidence type="ECO:0000256" key="4">
    <source>
        <dbReference type="RuleBase" id="RU003718"/>
    </source>
</evidence>
<dbReference type="CDD" id="cd03784">
    <property type="entry name" value="GT1_Gtf-like"/>
    <property type="match status" value="1"/>
</dbReference>
<dbReference type="EC" id="2.4.1.-" evidence="5"/>
<dbReference type="PANTHER" id="PTHR11926">
    <property type="entry name" value="GLUCOSYL/GLUCURONOSYL TRANSFERASES"/>
    <property type="match status" value="1"/>
</dbReference>
<dbReference type="EMBL" id="KV016463">
    <property type="protein sequence ID" value="KZV19608.1"/>
    <property type="molecule type" value="Genomic_DNA"/>
</dbReference>
<dbReference type="InterPro" id="IPR035595">
    <property type="entry name" value="UDP_glycos_trans_CS"/>
</dbReference>
<evidence type="ECO:0000256" key="1">
    <source>
        <dbReference type="ARBA" id="ARBA00009995"/>
    </source>
</evidence>
<evidence type="ECO:0000313" key="7">
    <source>
        <dbReference type="Proteomes" id="UP000250235"/>
    </source>
</evidence>
<dbReference type="GO" id="GO:0080043">
    <property type="term" value="F:quercetin 3-O-glucosyltransferase activity"/>
    <property type="evidence" value="ECO:0007669"/>
    <property type="project" value="TreeGrafter"/>
</dbReference>
<dbReference type="Pfam" id="PF00201">
    <property type="entry name" value="UDPGT"/>
    <property type="match status" value="1"/>
</dbReference>
<dbReference type="PANTHER" id="PTHR11926:SF774">
    <property type="entry name" value="UDP-GLYCOSYLTRANSFERASE 85A1-RELATED"/>
    <property type="match status" value="1"/>
</dbReference>